<organism evidence="4 5">
    <name type="scientific">Astrephomene gubernaculifera</name>
    <dbReference type="NCBI Taxonomy" id="47775"/>
    <lineage>
        <taxon>Eukaryota</taxon>
        <taxon>Viridiplantae</taxon>
        <taxon>Chlorophyta</taxon>
        <taxon>core chlorophytes</taxon>
        <taxon>Chlorophyceae</taxon>
        <taxon>CS clade</taxon>
        <taxon>Chlamydomonadales</taxon>
        <taxon>Astrephomenaceae</taxon>
        <taxon>Astrephomene</taxon>
    </lineage>
</organism>
<evidence type="ECO:0000313" key="5">
    <source>
        <dbReference type="Proteomes" id="UP001054857"/>
    </source>
</evidence>
<evidence type="ECO:0000313" key="4">
    <source>
        <dbReference type="EMBL" id="GFR43383.1"/>
    </source>
</evidence>
<dbReference type="SUPFAM" id="SSF81901">
    <property type="entry name" value="HCP-like"/>
    <property type="match status" value="1"/>
</dbReference>
<feature type="compositionally biased region" description="Polar residues" evidence="1">
    <location>
        <begin position="223"/>
        <end position="234"/>
    </location>
</feature>
<comment type="caution">
    <text evidence="4">The sequence shown here is derived from an EMBL/GenBank/DDBJ whole genome shotgun (WGS) entry which is preliminary data.</text>
</comment>
<accession>A0AAD3HJW4</accession>
<feature type="chain" id="PRO_5042005494" evidence="3">
    <location>
        <begin position="18"/>
        <end position="244"/>
    </location>
</feature>
<evidence type="ECO:0000256" key="2">
    <source>
        <dbReference type="SAM" id="Phobius"/>
    </source>
</evidence>
<dbReference type="Proteomes" id="UP001054857">
    <property type="component" value="Unassembled WGS sequence"/>
</dbReference>
<keyword evidence="3" id="KW-0732">Signal</keyword>
<dbReference type="SMART" id="SM00671">
    <property type="entry name" value="SEL1"/>
    <property type="match status" value="1"/>
</dbReference>
<keyword evidence="2" id="KW-0472">Membrane</keyword>
<dbReference type="InterPro" id="IPR006597">
    <property type="entry name" value="Sel1-like"/>
</dbReference>
<dbReference type="InterPro" id="IPR011990">
    <property type="entry name" value="TPR-like_helical_dom_sf"/>
</dbReference>
<protein>
    <submittedName>
        <fullName evidence="4">Uncharacterized protein</fullName>
    </submittedName>
</protein>
<sequence>MWLLLSGTAFGATAALAGLESIRRQWHRRSEDDNADPSSCPTGDAIDDVAVETTDSDVHEPCHLASPSMLMAAAVAAAGALLAVTCGGLLVARGRSDRSSRRSRRSGGPPRIPLRELVRFREQEWFLEELENARDGDPNAMLRLAKMYLYGQGCERSVNIAQEWLRRARAGGVYCTLDELLTAEDLEAFSRQARASSADRQQQLLQRHQQHRHPQARPQSQHMHTGSQPHQGRQQAGGIPVAAA</sequence>
<keyword evidence="2" id="KW-0812">Transmembrane</keyword>
<dbReference type="EMBL" id="BMAR01000005">
    <property type="protein sequence ID" value="GFR43383.1"/>
    <property type="molecule type" value="Genomic_DNA"/>
</dbReference>
<feature type="signal peptide" evidence="3">
    <location>
        <begin position="1"/>
        <end position="17"/>
    </location>
</feature>
<keyword evidence="5" id="KW-1185">Reference proteome</keyword>
<evidence type="ECO:0000256" key="1">
    <source>
        <dbReference type="SAM" id="MobiDB-lite"/>
    </source>
</evidence>
<proteinExistence type="predicted"/>
<feature type="transmembrane region" description="Helical" evidence="2">
    <location>
        <begin position="69"/>
        <end position="92"/>
    </location>
</feature>
<evidence type="ECO:0000256" key="3">
    <source>
        <dbReference type="SAM" id="SignalP"/>
    </source>
</evidence>
<feature type="region of interest" description="Disordered" evidence="1">
    <location>
        <begin position="192"/>
        <end position="244"/>
    </location>
</feature>
<reference evidence="4 5" key="1">
    <citation type="journal article" date="2021" name="Sci. Rep.">
        <title>Genome sequencing of the multicellular alga Astrephomene provides insights into convergent evolution of germ-soma differentiation.</title>
        <authorList>
            <person name="Yamashita S."/>
            <person name="Yamamoto K."/>
            <person name="Matsuzaki R."/>
            <person name="Suzuki S."/>
            <person name="Yamaguchi H."/>
            <person name="Hirooka S."/>
            <person name="Minakuchi Y."/>
            <person name="Miyagishima S."/>
            <person name="Kawachi M."/>
            <person name="Toyoda A."/>
            <person name="Nozaki H."/>
        </authorList>
    </citation>
    <scope>NUCLEOTIDE SEQUENCE [LARGE SCALE GENOMIC DNA]</scope>
    <source>
        <strain evidence="4 5">NIES-4017</strain>
    </source>
</reference>
<feature type="compositionally biased region" description="Low complexity" evidence="1">
    <location>
        <begin position="192"/>
        <end position="207"/>
    </location>
</feature>
<dbReference type="Gene3D" id="1.25.40.10">
    <property type="entry name" value="Tetratricopeptide repeat domain"/>
    <property type="match status" value="1"/>
</dbReference>
<name>A0AAD3HJW4_9CHLO</name>
<dbReference type="AlphaFoldDB" id="A0AAD3HJW4"/>
<gene>
    <name evidence="4" type="ORF">Agub_g4457</name>
</gene>
<keyword evidence="2" id="KW-1133">Transmembrane helix</keyword>